<dbReference type="InterPro" id="IPR027417">
    <property type="entry name" value="P-loop_NTPase"/>
</dbReference>
<proteinExistence type="predicted"/>
<dbReference type="Gene3D" id="3.40.50.300">
    <property type="entry name" value="P-loop containing nucleotide triphosphate hydrolases"/>
    <property type="match status" value="1"/>
</dbReference>
<dbReference type="EMBL" id="JBIACK010000001">
    <property type="protein sequence ID" value="MFE8699275.1"/>
    <property type="molecule type" value="Genomic_DNA"/>
</dbReference>
<accession>A0ABW6K7M1</accession>
<evidence type="ECO:0000313" key="1">
    <source>
        <dbReference type="EMBL" id="MFE8699275.1"/>
    </source>
</evidence>
<keyword evidence="2" id="KW-1185">Reference proteome</keyword>
<reference evidence="1 2" key="1">
    <citation type="submission" date="2024-08" db="EMBL/GenBank/DDBJ databases">
        <title>Two novel Cytobacillus novel species.</title>
        <authorList>
            <person name="Liu G."/>
        </authorList>
    </citation>
    <scope>NUCLEOTIDE SEQUENCE [LARGE SCALE GENOMIC DNA]</scope>
    <source>
        <strain evidence="1 2">FJAT-54145</strain>
    </source>
</reference>
<dbReference type="RefSeq" id="WP_389357344.1">
    <property type="nucleotide sequence ID" value="NZ_JBIACK010000001.1"/>
</dbReference>
<dbReference type="NCBIfam" id="NF005250">
    <property type="entry name" value="PRK06761.1"/>
    <property type="match status" value="1"/>
</dbReference>
<comment type="caution">
    <text evidence="1">The sequence shown here is derived from an EMBL/GenBank/DDBJ whole genome shotgun (WGS) entry which is preliminary data.</text>
</comment>
<protein>
    <submittedName>
        <fullName evidence="1">Uncharacterized protein</fullName>
    </submittedName>
</protein>
<gene>
    <name evidence="1" type="ORF">ACFYKX_01425</name>
</gene>
<sequence length="282" mass="32743">MNTKLIIVEGLPGFGKSTTANFIRDLLEEKGIKNQLFLEGNLDHPADYDGVSCHTEAELQHLLSNHLEVKDILQNNVVEKGDKYFLPYQKMKNEYGSKLSTELFNEIFKKDIYELALDQNINLIVDKWTEFAQHALNENKTYIFECCFIQNPVTVGMIKYNASKEVVRDYVHRLQEVIKGLDPLLIYVEQDDLEFSFKKAIQERPQEWSEGFVNYYTNQGYGKAKGYKGIEGTIKVLEARRLLEEEIYDSLGIKKVKINNSNYEGKNYKQTLSDVLMCNFYK</sequence>
<name>A0ABW6K7M1_9BACI</name>
<dbReference type="SUPFAM" id="SSF52540">
    <property type="entry name" value="P-loop containing nucleoside triphosphate hydrolases"/>
    <property type="match status" value="1"/>
</dbReference>
<dbReference type="Proteomes" id="UP001601059">
    <property type="component" value="Unassembled WGS sequence"/>
</dbReference>
<organism evidence="1 2">
    <name type="scientific">Cytobacillus spartinae</name>
    <dbReference type="NCBI Taxonomy" id="3299023"/>
    <lineage>
        <taxon>Bacteria</taxon>
        <taxon>Bacillati</taxon>
        <taxon>Bacillota</taxon>
        <taxon>Bacilli</taxon>
        <taxon>Bacillales</taxon>
        <taxon>Bacillaceae</taxon>
        <taxon>Cytobacillus</taxon>
    </lineage>
</organism>
<evidence type="ECO:0000313" key="2">
    <source>
        <dbReference type="Proteomes" id="UP001601059"/>
    </source>
</evidence>